<dbReference type="PANTHER" id="PTHR30388:SF4">
    <property type="entry name" value="MOLYBDENUM COFACTOR INSERTION CHAPERONE PAOD"/>
    <property type="match status" value="1"/>
</dbReference>
<proteinExistence type="predicted"/>
<dbReference type="Pfam" id="PF02625">
    <property type="entry name" value="XdhC_CoxI"/>
    <property type="match status" value="1"/>
</dbReference>
<dbReference type="EMBL" id="OBDO01000008">
    <property type="protein sequence ID" value="SNX97829.1"/>
    <property type="molecule type" value="Genomic_DNA"/>
</dbReference>
<evidence type="ECO:0000259" key="1">
    <source>
        <dbReference type="SMART" id="SM00746"/>
    </source>
</evidence>
<dbReference type="InterPro" id="IPR027051">
    <property type="entry name" value="XdhC_Rossmann_dom"/>
</dbReference>
<dbReference type="Pfam" id="PF04945">
    <property type="entry name" value="YHS"/>
    <property type="match status" value="1"/>
</dbReference>
<dbReference type="InterPro" id="IPR011017">
    <property type="entry name" value="TRASH_dom"/>
</dbReference>
<dbReference type="PANTHER" id="PTHR30388">
    <property type="entry name" value="ALDEHYDE OXIDOREDUCTASE MOLYBDENUM COFACTOR ASSEMBLY PROTEIN"/>
    <property type="match status" value="1"/>
</dbReference>
<organism evidence="2 3">
    <name type="scientific">Geodermatophilus sabuli</name>
    <dbReference type="NCBI Taxonomy" id="1564158"/>
    <lineage>
        <taxon>Bacteria</taxon>
        <taxon>Bacillati</taxon>
        <taxon>Actinomycetota</taxon>
        <taxon>Actinomycetes</taxon>
        <taxon>Geodermatophilales</taxon>
        <taxon>Geodermatophilaceae</taxon>
        <taxon>Geodermatophilus</taxon>
    </lineage>
</organism>
<dbReference type="InterPro" id="IPR009078">
    <property type="entry name" value="Ferritin-like_SF"/>
</dbReference>
<dbReference type="InterPro" id="IPR052698">
    <property type="entry name" value="MoCofactor_Util/Proc"/>
</dbReference>
<keyword evidence="3" id="KW-1185">Reference proteome</keyword>
<dbReference type="Proteomes" id="UP000219514">
    <property type="component" value="Unassembled WGS sequence"/>
</dbReference>
<accession>A0A285EFD6</accession>
<evidence type="ECO:0000313" key="2">
    <source>
        <dbReference type="EMBL" id="SNX97829.1"/>
    </source>
</evidence>
<name>A0A285EFD6_9ACTN</name>
<dbReference type="SMART" id="SM00746">
    <property type="entry name" value="TRASH"/>
    <property type="match status" value="1"/>
</dbReference>
<dbReference type="AlphaFoldDB" id="A0A285EFD6"/>
<evidence type="ECO:0000313" key="3">
    <source>
        <dbReference type="Proteomes" id="UP000219514"/>
    </source>
</evidence>
<dbReference type="RefSeq" id="WP_097207767.1">
    <property type="nucleotide sequence ID" value="NZ_JACHXB010000007.1"/>
</dbReference>
<protein>
    <submittedName>
        <fullName evidence="2">Xanthine dehydrogenase accessory factor</fullName>
    </submittedName>
</protein>
<sequence>MTVTERATELVRSRVPFVQATVVRAQRPASAHAGDTAVIRADGVIDGFVGGTCAESSVREYGLMTLSTNEPLLLRIVPGAEPGAAEEGAVTVANPCLSGGSVEIFLEPRVPAPRVLVVGDSPVAEALASLGGPLGFAVERVPGEDAAPAADDAALVVASHGRGEEPALTAALRLGVPYVGLVASRIRGAAVLASLDVTDEQRSRVRSPAGLDIGGRTAAEIALSIWAQVVAERRAAEARAPSPGTPATARVVDPVCGMSVAAVDASPHVTVDGATTWFCCDGCRSTFLTDPARYAPAS</sequence>
<dbReference type="Pfam" id="PF13478">
    <property type="entry name" value="XdhC_C"/>
    <property type="match status" value="1"/>
</dbReference>
<dbReference type="OrthoDB" id="5242066at2"/>
<feature type="domain" description="TRASH" evidence="1">
    <location>
        <begin position="253"/>
        <end position="291"/>
    </location>
</feature>
<reference evidence="2 3" key="1">
    <citation type="submission" date="2017-09" db="EMBL/GenBank/DDBJ databases">
        <authorList>
            <person name="Ehlers B."/>
            <person name="Leendertz F.H."/>
        </authorList>
    </citation>
    <scope>NUCLEOTIDE SEQUENCE [LARGE SCALE GENOMIC DNA]</scope>
    <source>
        <strain evidence="2 3">DSM 46844</strain>
    </source>
</reference>
<dbReference type="InterPro" id="IPR007029">
    <property type="entry name" value="YHS_dom"/>
</dbReference>
<dbReference type="Gene3D" id="3.40.50.720">
    <property type="entry name" value="NAD(P)-binding Rossmann-like Domain"/>
    <property type="match status" value="1"/>
</dbReference>
<dbReference type="InterPro" id="IPR003777">
    <property type="entry name" value="XdhC_CoxI"/>
</dbReference>
<dbReference type="SUPFAM" id="SSF47240">
    <property type="entry name" value="Ferritin-like"/>
    <property type="match status" value="1"/>
</dbReference>
<gene>
    <name evidence="2" type="ORF">SAMN06893097_108194</name>
</gene>